<organism evidence="1 2">
    <name type="scientific">Falseniella ignava</name>
    <dbReference type="NCBI Taxonomy" id="137730"/>
    <lineage>
        <taxon>Bacteria</taxon>
        <taxon>Bacillati</taxon>
        <taxon>Bacillota</taxon>
        <taxon>Bacilli</taxon>
        <taxon>Lactobacillales</taxon>
        <taxon>Aerococcaceae</taxon>
        <taxon>Falseniella</taxon>
    </lineage>
</organism>
<dbReference type="InterPro" id="IPR007838">
    <property type="entry name" value="Cell_div_ZapA-like"/>
</dbReference>
<dbReference type="GO" id="GO:0051301">
    <property type="term" value="P:cell division"/>
    <property type="evidence" value="ECO:0007669"/>
    <property type="project" value="UniProtKB-KW"/>
</dbReference>
<sequence length="92" mass="10662">MRILHKRFRTTINGKDYVITGEKSAQHMDVVIDLLKTQLEQLHHIDPTLDTTDRCILMAINAISDSLSRENRIKQLEEEIQAIKSQNGMNFK</sequence>
<reference evidence="1 2" key="1">
    <citation type="submission" date="2017-12" db="EMBL/GenBank/DDBJ databases">
        <title>Phylogenetic diversity of female urinary microbiome.</title>
        <authorList>
            <person name="Thomas-White K."/>
            <person name="Wolfe A.J."/>
        </authorList>
    </citation>
    <scope>NUCLEOTIDE SEQUENCE [LARGE SCALE GENOMIC DNA]</scope>
    <source>
        <strain evidence="1 2">UMB0898</strain>
    </source>
</reference>
<dbReference type="AlphaFoldDB" id="A0A2I1K3X2"/>
<dbReference type="OrthoDB" id="2139724at2"/>
<gene>
    <name evidence="1" type="ORF">CYJ57_02530</name>
</gene>
<dbReference type="Proteomes" id="UP000234384">
    <property type="component" value="Unassembled WGS sequence"/>
</dbReference>
<protein>
    <submittedName>
        <fullName evidence="1">Cell division protein ZapA</fullName>
    </submittedName>
</protein>
<dbReference type="InterPro" id="IPR053712">
    <property type="entry name" value="Bac_CellDiv_Activator"/>
</dbReference>
<dbReference type="Gene3D" id="6.10.250.790">
    <property type="match status" value="1"/>
</dbReference>
<keyword evidence="1" id="KW-0131">Cell cycle</keyword>
<proteinExistence type="predicted"/>
<dbReference type="Pfam" id="PF05164">
    <property type="entry name" value="ZapA"/>
    <property type="match status" value="1"/>
</dbReference>
<dbReference type="EMBL" id="PKHE01000004">
    <property type="protein sequence ID" value="PKY90346.1"/>
    <property type="molecule type" value="Genomic_DNA"/>
</dbReference>
<accession>A0A2I1K3X2</accession>
<evidence type="ECO:0000313" key="1">
    <source>
        <dbReference type="EMBL" id="PKY90346.1"/>
    </source>
</evidence>
<dbReference type="SUPFAM" id="SSF102829">
    <property type="entry name" value="Cell division protein ZapA-like"/>
    <property type="match status" value="1"/>
</dbReference>
<name>A0A2I1K3X2_9LACT</name>
<keyword evidence="1" id="KW-0132">Cell division</keyword>
<comment type="caution">
    <text evidence="1">The sequence shown here is derived from an EMBL/GenBank/DDBJ whole genome shotgun (WGS) entry which is preliminary data.</text>
</comment>
<evidence type="ECO:0000313" key="2">
    <source>
        <dbReference type="Proteomes" id="UP000234384"/>
    </source>
</evidence>
<dbReference type="InterPro" id="IPR036192">
    <property type="entry name" value="Cell_div_ZapA-like_sf"/>
</dbReference>